<feature type="compositionally biased region" description="Polar residues" evidence="1">
    <location>
        <begin position="25"/>
        <end position="38"/>
    </location>
</feature>
<keyword evidence="3" id="KW-1185">Reference proteome</keyword>
<accession>A0AAD1WDW3</accession>
<sequence>MNARSTRLPLQPYNPPDQPAPHTPRSLQDGRQQNQGTIESAPAQSWPGHAWAIQLSLMTPDFAFYSHPHSSYSRIDMFLVCPSLLPHAMATSIGTIAWSDHADISLTLEVPQAARP</sequence>
<evidence type="ECO:0000313" key="2">
    <source>
        <dbReference type="EMBL" id="CAH2300999.1"/>
    </source>
</evidence>
<evidence type="ECO:0000313" key="3">
    <source>
        <dbReference type="Proteomes" id="UP001295444"/>
    </source>
</evidence>
<feature type="compositionally biased region" description="Pro residues" evidence="1">
    <location>
        <begin position="12"/>
        <end position="22"/>
    </location>
</feature>
<organism evidence="2 3">
    <name type="scientific">Pelobates cultripes</name>
    <name type="common">Western spadefoot toad</name>
    <dbReference type="NCBI Taxonomy" id="61616"/>
    <lineage>
        <taxon>Eukaryota</taxon>
        <taxon>Metazoa</taxon>
        <taxon>Chordata</taxon>
        <taxon>Craniata</taxon>
        <taxon>Vertebrata</taxon>
        <taxon>Euteleostomi</taxon>
        <taxon>Amphibia</taxon>
        <taxon>Batrachia</taxon>
        <taxon>Anura</taxon>
        <taxon>Pelobatoidea</taxon>
        <taxon>Pelobatidae</taxon>
        <taxon>Pelobates</taxon>
    </lineage>
</organism>
<dbReference type="EMBL" id="OW240917">
    <property type="protein sequence ID" value="CAH2300999.1"/>
    <property type="molecule type" value="Genomic_DNA"/>
</dbReference>
<evidence type="ECO:0008006" key="4">
    <source>
        <dbReference type="Google" id="ProtNLM"/>
    </source>
</evidence>
<name>A0AAD1WDW3_PELCU</name>
<dbReference type="Proteomes" id="UP001295444">
    <property type="component" value="Chromosome 06"/>
</dbReference>
<reference evidence="2" key="1">
    <citation type="submission" date="2022-03" db="EMBL/GenBank/DDBJ databases">
        <authorList>
            <person name="Alioto T."/>
            <person name="Alioto T."/>
            <person name="Gomez Garrido J."/>
        </authorList>
    </citation>
    <scope>NUCLEOTIDE SEQUENCE</scope>
</reference>
<dbReference type="SUPFAM" id="SSF56219">
    <property type="entry name" value="DNase I-like"/>
    <property type="match status" value="1"/>
</dbReference>
<evidence type="ECO:0000256" key="1">
    <source>
        <dbReference type="SAM" id="MobiDB-lite"/>
    </source>
</evidence>
<protein>
    <recommendedName>
        <fullName evidence="4">Endonuclease/exonuclease/phosphatase domain-containing protein</fullName>
    </recommendedName>
</protein>
<gene>
    <name evidence="2" type="ORF">PECUL_23A031278</name>
</gene>
<dbReference type="Gene3D" id="3.60.10.10">
    <property type="entry name" value="Endonuclease/exonuclease/phosphatase"/>
    <property type="match status" value="1"/>
</dbReference>
<dbReference type="AlphaFoldDB" id="A0AAD1WDW3"/>
<dbReference type="InterPro" id="IPR036691">
    <property type="entry name" value="Endo/exonu/phosph_ase_sf"/>
</dbReference>
<feature type="region of interest" description="Disordered" evidence="1">
    <location>
        <begin position="1"/>
        <end position="45"/>
    </location>
</feature>
<proteinExistence type="predicted"/>